<dbReference type="Proteomes" id="UP001501321">
    <property type="component" value="Unassembled WGS sequence"/>
</dbReference>
<name>A0ABP8Q8N8_9GAMM</name>
<keyword evidence="2" id="KW-0479">Metal-binding</keyword>
<dbReference type="PANTHER" id="PTHR22726">
    <property type="entry name" value="METALLOENDOPEPTIDASE OMA1"/>
    <property type="match status" value="1"/>
</dbReference>
<reference evidence="10" key="1">
    <citation type="journal article" date="2019" name="Int. J. Syst. Evol. Microbiol.">
        <title>The Global Catalogue of Microorganisms (GCM) 10K type strain sequencing project: providing services to taxonomists for standard genome sequencing and annotation.</title>
        <authorList>
            <consortium name="The Broad Institute Genomics Platform"/>
            <consortium name="The Broad Institute Genome Sequencing Center for Infectious Disease"/>
            <person name="Wu L."/>
            <person name="Ma J."/>
        </authorList>
    </citation>
    <scope>NUCLEOTIDE SEQUENCE [LARGE SCALE GENOMIC DNA]</scope>
    <source>
        <strain evidence="10">JCM 32226</strain>
    </source>
</reference>
<evidence type="ECO:0000313" key="10">
    <source>
        <dbReference type="Proteomes" id="UP001501321"/>
    </source>
</evidence>
<keyword evidence="5 6" id="KW-0482">Metalloprotease</keyword>
<evidence type="ECO:0000256" key="1">
    <source>
        <dbReference type="ARBA" id="ARBA00022670"/>
    </source>
</evidence>
<sequence length="268" mass="28967">MKHKGFRFGLGLLLLSLAACSTSPTGRRQLLLYSDNDVAQLGLTSFEQLKKQTKVSKNAKQTKFVQCVAKAVTEQIPAQYSNRPAQWEVVLFDDPQINAFALPGGRIGVYSGLLGIAKGQDQLAAVIGHEVSHVLAKHSNERLSQSQVANLGMVAADMALGSSGYRQPAMAALGVGVQVGVLLPYGREQETEADLLGLSLMANAGFDPRQAVTLWQNMAQSHKGKQQPELLSTHPSDGTRIQAIQQLLPRVMPLYQAARQAGRQPKCQ</sequence>
<evidence type="ECO:0000256" key="4">
    <source>
        <dbReference type="ARBA" id="ARBA00022833"/>
    </source>
</evidence>
<dbReference type="Pfam" id="PF01435">
    <property type="entry name" value="Peptidase_M48"/>
    <property type="match status" value="1"/>
</dbReference>
<accession>A0ABP8Q8N8</accession>
<keyword evidence="3 6" id="KW-0378">Hydrolase</keyword>
<feature type="chain" id="PRO_5046889866" evidence="7">
    <location>
        <begin position="22"/>
        <end position="268"/>
    </location>
</feature>
<dbReference type="EMBL" id="BAABFC010000010">
    <property type="protein sequence ID" value="GAA4498072.1"/>
    <property type="molecule type" value="Genomic_DNA"/>
</dbReference>
<keyword evidence="4 6" id="KW-0862">Zinc</keyword>
<proteinExistence type="inferred from homology"/>
<keyword evidence="10" id="KW-1185">Reference proteome</keyword>
<evidence type="ECO:0000256" key="3">
    <source>
        <dbReference type="ARBA" id="ARBA00022801"/>
    </source>
</evidence>
<feature type="signal peptide" evidence="7">
    <location>
        <begin position="1"/>
        <end position="21"/>
    </location>
</feature>
<dbReference type="InterPro" id="IPR051156">
    <property type="entry name" value="Mito/Outer_Membr_Metalloprot"/>
</dbReference>
<dbReference type="InterPro" id="IPR001915">
    <property type="entry name" value="Peptidase_M48"/>
</dbReference>
<evidence type="ECO:0000259" key="8">
    <source>
        <dbReference type="Pfam" id="PF01435"/>
    </source>
</evidence>
<gene>
    <name evidence="9" type="ORF">GCM10023095_15750</name>
</gene>
<evidence type="ECO:0000256" key="2">
    <source>
        <dbReference type="ARBA" id="ARBA00022723"/>
    </source>
</evidence>
<dbReference type="CDD" id="cd07331">
    <property type="entry name" value="M48C_Oma1_like"/>
    <property type="match status" value="1"/>
</dbReference>
<evidence type="ECO:0000313" key="9">
    <source>
        <dbReference type="EMBL" id="GAA4498072.1"/>
    </source>
</evidence>
<dbReference type="PROSITE" id="PS51257">
    <property type="entry name" value="PROKAR_LIPOPROTEIN"/>
    <property type="match status" value="1"/>
</dbReference>
<evidence type="ECO:0000256" key="5">
    <source>
        <dbReference type="ARBA" id="ARBA00023049"/>
    </source>
</evidence>
<evidence type="ECO:0000256" key="7">
    <source>
        <dbReference type="SAM" id="SignalP"/>
    </source>
</evidence>
<dbReference type="RefSeq" id="WP_345011770.1">
    <property type="nucleotide sequence ID" value="NZ_BAABFC010000010.1"/>
</dbReference>
<evidence type="ECO:0000256" key="6">
    <source>
        <dbReference type="RuleBase" id="RU003983"/>
    </source>
</evidence>
<protein>
    <submittedName>
        <fullName evidence="9">M48 family metallopeptidase</fullName>
    </submittedName>
</protein>
<dbReference type="Gene3D" id="3.30.2010.10">
    <property type="entry name" value="Metalloproteases ('zincins'), catalytic domain"/>
    <property type="match status" value="1"/>
</dbReference>
<dbReference type="PANTHER" id="PTHR22726:SF24">
    <property type="entry name" value="M48 FAMILY METALLOPEPTIDASE"/>
    <property type="match status" value="1"/>
</dbReference>
<comment type="cofactor">
    <cofactor evidence="6">
        <name>Zn(2+)</name>
        <dbReference type="ChEBI" id="CHEBI:29105"/>
    </cofactor>
    <text evidence="6">Binds 1 zinc ion per subunit.</text>
</comment>
<keyword evidence="7" id="KW-0732">Signal</keyword>
<feature type="domain" description="Peptidase M48" evidence="8">
    <location>
        <begin position="64"/>
        <end position="246"/>
    </location>
</feature>
<comment type="caution">
    <text evidence="9">The sequence shown here is derived from an EMBL/GenBank/DDBJ whole genome shotgun (WGS) entry which is preliminary data.</text>
</comment>
<comment type="similarity">
    <text evidence="6">Belongs to the peptidase M48 family.</text>
</comment>
<organism evidence="9 10">
    <name type="scientific">Pseudaeromonas paramecii</name>
    <dbReference type="NCBI Taxonomy" id="2138166"/>
    <lineage>
        <taxon>Bacteria</taxon>
        <taxon>Pseudomonadati</taxon>
        <taxon>Pseudomonadota</taxon>
        <taxon>Gammaproteobacteria</taxon>
        <taxon>Aeromonadales</taxon>
        <taxon>Aeromonadaceae</taxon>
        <taxon>Pseudaeromonas</taxon>
    </lineage>
</organism>
<keyword evidence="1 6" id="KW-0645">Protease</keyword>